<evidence type="ECO:0000313" key="4">
    <source>
        <dbReference type="EMBL" id="MBS2549925.1"/>
    </source>
</evidence>
<dbReference type="PANTHER" id="PTHR31084:SF19">
    <property type="entry name" value="GLYCOSYL HYDROLASE FAMILY 95 N-TERMINAL DOMAIN-CONTAINING PROTEIN"/>
    <property type="match status" value="1"/>
</dbReference>
<evidence type="ECO:0000259" key="3">
    <source>
        <dbReference type="Pfam" id="PF22124"/>
    </source>
</evidence>
<dbReference type="InterPro" id="IPR012341">
    <property type="entry name" value="6hp_glycosidase-like_sf"/>
</dbReference>
<evidence type="ECO:0000259" key="2">
    <source>
        <dbReference type="Pfam" id="PF21307"/>
    </source>
</evidence>
<dbReference type="InterPro" id="IPR049053">
    <property type="entry name" value="AFCA-like_C"/>
</dbReference>
<accession>A0ABS5KV81</accession>
<dbReference type="Pfam" id="PF21307">
    <property type="entry name" value="Glyco_hydro_95_C"/>
    <property type="match status" value="1"/>
</dbReference>
<keyword evidence="4" id="KW-0378">Hydrolase</keyword>
<dbReference type="Pfam" id="PF22124">
    <property type="entry name" value="Glyco_hydro_95_cat"/>
    <property type="match status" value="1"/>
</dbReference>
<name>A0ABS5KV81_9ACTN</name>
<dbReference type="PIRSF" id="PIRSF007663">
    <property type="entry name" value="UCP007663"/>
    <property type="match status" value="1"/>
</dbReference>
<evidence type="ECO:0000259" key="1">
    <source>
        <dbReference type="Pfam" id="PF14498"/>
    </source>
</evidence>
<proteinExistence type="predicted"/>
<organism evidence="4 5">
    <name type="scientific">Catenulispora pinistramenti</name>
    <dbReference type="NCBI Taxonomy" id="2705254"/>
    <lineage>
        <taxon>Bacteria</taxon>
        <taxon>Bacillati</taxon>
        <taxon>Actinomycetota</taxon>
        <taxon>Actinomycetes</taxon>
        <taxon>Catenulisporales</taxon>
        <taxon>Catenulisporaceae</taxon>
        <taxon>Catenulispora</taxon>
    </lineage>
</organism>
<keyword evidence="5" id="KW-1185">Reference proteome</keyword>
<dbReference type="InterPro" id="IPR008928">
    <property type="entry name" value="6-hairpin_glycosidase_sf"/>
</dbReference>
<feature type="domain" description="Alpha fucosidase A-like C-terminal" evidence="2">
    <location>
        <begin position="671"/>
        <end position="730"/>
    </location>
</feature>
<sequence length="756" mass="82737">MEHLLWYEAPARDWEREALPIGNGRIGAMVFGGVAAERVQFTEKTLWTGGPGHPGYDHGDWREARPGALAEVRRRIEAEGFLPKPTVTELLGQPKTGFGAFQNYGDLVIEFSGLDDADFPQDYRRTLEISDALAGVAFQARGVRYSREYFVSHPAGVLAGLLTTDRPGGLDCVLRYEPGVEGTRITTDDGAIVIEGALDDNGLRHAARIKAVPEGGSLTEGADGSLTIEGADRVVILLAAATDYADTYPAYRNGIDPAGPVADAIARAAATAYEDLRAAHIADHSALFDRVVLDLGGQLPAGVPTDRLLAAYGTDDSTPSADRALEQLFFDHGRYLLIASSRPGSLPANLQGVWNVSAAPPWSADYHVNINLQMNYWLAEPCALGECAEPLFDYIEALRAPGRISARAMFGTEGWVVHNETTPFGFTGVHDWPDAFWFPEAAAWLCQHLWEHYAFSLDEDFLRERAYPVMKEAAQFWLANLQRDPRDGTLVVNPSFSPEQGEYTAGTAMAQQIVRELFDITATAARIAEPDGDLWERLDAAHAELDTGLRVGSWGQLQEWKEDLDDPENQHRHVSQMFALHPGSDIDGFWDEDLAPAARTILRARGDGGTGWSKAWKVNFWARLHDGDHAHRLLAEQLTGSTLPNLFDTHPPFQIDGNFGAAAGIAEMLVQSQHGDLRILPALPAAWAARGSVTGLRARGGFRVDVAWADGEVTELSVTSERDQVVEIRSRLFAPGGRVRTLVEAGRPAVWKEEIK</sequence>
<dbReference type="EMBL" id="JAAFYZ010000086">
    <property type="protein sequence ID" value="MBS2549925.1"/>
    <property type="molecule type" value="Genomic_DNA"/>
</dbReference>
<dbReference type="Pfam" id="PF14498">
    <property type="entry name" value="Glyco_hyd_65N_2"/>
    <property type="match status" value="1"/>
</dbReference>
<comment type="caution">
    <text evidence="4">The sequence shown here is derived from an EMBL/GenBank/DDBJ whole genome shotgun (WGS) entry which is preliminary data.</text>
</comment>
<dbReference type="GO" id="GO:0016787">
    <property type="term" value="F:hydrolase activity"/>
    <property type="evidence" value="ECO:0007669"/>
    <property type="project" value="UniProtKB-KW"/>
</dbReference>
<dbReference type="Gene3D" id="1.50.10.10">
    <property type="match status" value="1"/>
</dbReference>
<dbReference type="InterPro" id="IPR016518">
    <property type="entry name" value="Alpha-L-fucosidase"/>
</dbReference>
<feature type="domain" description="Glycosyl hydrolase family 95 N-terminal" evidence="1">
    <location>
        <begin position="5"/>
        <end position="246"/>
    </location>
</feature>
<dbReference type="PANTHER" id="PTHR31084">
    <property type="entry name" value="ALPHA-L-FUCOSIDASE 2"/>
    <property type="match status" value="1"/>
</dbReference>
<dbReference type="InterPro" id="IPR054363">
    <property type="entry name" value="GH95_cat"/>
</dbReference>
<dbReference type="Proteomes" id="UP000730482">
    <property type="component" value="Unassembled WGS sequence"/>
</dbReference>
<gene>
    <name evidence="4" type="ORF">KGQ19_23960</name>
</gene>
<evidence type="ECO:0000313" key="5">
    <source>
        <dbReference type="Proteomes" id="UP000730482"/>
    </source>
</evidence>
<protein>
    <submittedName>
        <fullName evidence="4">Glycoside hydrolase family 95 protein</fullName>
    </submittedName>
</protein>
<reference evidence="4 5" key="1">
    <citation type="submission" date="2020-02" db="EMBL/GenBank/DDBJ databases">
        <title>Acidophilic actinobacteria isolated from forest soil.</title>
        <authorList>
            <person name="Golinska P."/>
        </authorList>
    </citation>
    <scope>NUCLEOTIDE SEQUENCE [LARGE SCALE GENOMIC DNA]</scope>
    <source>
        <strain evidence="4 5">NL8</strain>
    </source>
</reference>
<dbReference type="InterPro" id="IPR027414">
    <property type="entry name" value="GH95_N_dom"/>
</dbReference>
<dbReference type="SUPFAM" id="SSF48208">
    <property type="entry name" value="Six-hairpin glycosidases"/>
    <property type="match status" value="1"/>
</dbReference>
<feature type="domain" description="Glycosyl hydrolase family 95 catalytic" evidence="3">
    <location>
        <begin position="273"/>
        <end position="669"/>
    </location>
</feature>